<evidence type="ECO:0000313" key="3">
    <source>
        <dbReference type="Proteomes" id="UP000031890"/>
    </source>
</evidence>
<feature type="transmembrane region" description="Helical" evidence="1">
    <location>
        <begin position="15"/>
        <end position="48"/>
    </location>
</feature>
<gene>
    <name evidence="2" type="ORF">CSING_05980</name>
</gene>
<protein>
    <submittedName>
        <fullName evidence="2">Uncharacterized protein</fullName>
    </submittedName>
</protein>
<keyword evidence="1" id="KW-0472">Membrane</keyword>
<evidence type="ECO:0000313" key="2">
    <source>
        <dbReference type="EMBL" id="AJI78731.1"/>
    </source>
</evidence>
<sequence length="84" mass="8749">MIFADSVASGGDDAASYFFGFLGIFILIGMSFAAPFLAPLFAFIAIASLNTDAPKSKRKAIIAIVLSVASLIPVVAYFGLDLLS</sequence>
<proteinExistence type="predicted"/>
<organism evidence="2 3">
    <name type="scientific">Corynebacterium singulare</name>
    <dbReference type="NCBI Taxonomy" id="161899"/>
    <lineage>
        <taxon>Bacteria</taxon>
        <taxon>Bacillati</taxon>
        <taxon>Actinomycetota</taxon>
        <taxon>Actinomycetes</taxon>
        <taxon>Mycobacteriales</taxon>
        <taxon>Corynebacteriaceae</taxon>
        <taxon>Corynebacterium</taxon>
    </lineage>
</organism>
<dbReference type="KEGG" id="csx:CSING_05980"/>
<dbReference type="Proteomes" id="UP000031890">
    <property type="component" value="Chromosome"/>
</dbReference>
<evidence type="ECO:0000256" key="1">
    <source>
        <dbReference type="SAM" id="Phobius"/>
    </source>
</evidence>
<keyword evidence="1" id="KW-1133">Transmembrane helix</keyword>
<keyword evidence="1" id="KW-0812">Transmembrane</keyword>
<dbReference type="HOGENOM" id="CLU_2521952_0_0_11"/>
<feature type="transmembrane region" description="Helical" evidence="1">
    <location>
        <begin position="60"/>
        <end position="80"/>
    </location>
</feature>
<name>A0A0B6F3X1_9CORY</name>
<accession>A0A0B6F3X1</accession>
<dbReference type="EMBL" id="CP010827">
    <property type="protein sequence ID" value="AJI78731.1"/>
    <property type="molecule type" value="Genomic_DNA"/>
</dbReference>
<dbReference type="AlphaFoldDB" id="A0A0B6F3X1"/>
<dbReference type="RefSeq" id="WP_236684052.1">
    <property type="nucleotide sequence ID" value="NZ_CP010827.1"/>
</dbReference>
<reference evidence="2 3" key="1">
    <citation type="journal article" date="2015" name="Genome Announc.">
        <title>Complete Genome Sequence and Annotation of Corynebacterium singulare DSM 44357, Isolated from a Human Semen Specimen.</title>
        <authorList>
            <person name="Merten M."/>
            <person name="Brinkrolf K."/>
            <person name="Albersmeier A."/>
            <person name="Kutter Y."/>
            <person name="Ruckert C."/>
            <person name="Tauch A."/>
        </authorList>
    </citation>
    <scope>NUCLEOTIDE SEQUENCE [LARGE SCALE GENOMIC DNA]</scope>
    <source>
        <strain evidence="2">IBS B52218</strain>
    </source>
</reference>